<dbReference type="PROSITE" id="PS51257">
    <property type="entry name" value="PROKAR_LIPOPROTEIN"/>
    <property type="match status" value="1"/>
</dbReference>
<evidence type="ECO:0000313" key="3">
    <source>
        <dbReference type="Proteomes" id="UP000650467"/>
    </source>
</evidence>
<dbReference type="AlphaFoldDB" id="A0A835SZT6"/>
<feature type="compositionally biased region" description="Acidic residues" evidence="1">
    <location>
        <begin position="791"/>
        <end position="803"/>
    </location>
</feature>
<protein>
    <submittedName>
        <fullName evidence="2">Uncharacterized protein</fullName>
    </submittedName>
</protein>
<feature type="compositionally biased region" description="Gly residues" evidence="1">
    <location>
        <begin position="1"/>
        <end position="14"/>
    </location>
</feature>
<keyword evidence="3" id="KW-1185">Reference proteome</keyword>
<name>A0A835SZT6_CHLIN</name>
<dbReference type="EMBL" id="JAEHOC010000013">
    <property type="protein sequence ID" value="KAG2436223.1"/>
    <property type="molecule type" value="Genomic_DNA"/>
</dbReference>
<gene>
    <name evidence="2" type="ORF">HXX76_006534</name>
</gene>
<dbReference type="OrthoDB" id="10643857at2759"/>
<feature type="region of interest" description="Disordered" evidence="1">
    <location>
        <begin position="840"/>
        <end position="894"/>
    </location>
</feature>
<organism evidence="2 3">
    <name type="scientific">Chlamydomonas incerta</name>
    <dbReference type="NCBI Taxonomy" id="51695"/>
    <lineage>
        <taxon>Eukaryota</taxon>
        <taxon>Viridiplantae</taxon>
        <taxon>Chlorophyta</taxon>
        <taxon>core chlorophytes</taxon>
        <taxon>Chlorophyceae</taxon>
        <taxon>CS clade</taxon>
        <taxon>Chlamydomonadales</taxon>
        <taxon>Chlamydomonadaceae</taxon>
        <taxon>Chlamydomonas</taxon>
    </lineage>
</organism>
<feature type="compositionally biased region" description="Low complexity" evidence="1">
    <location>
        <begin position="745"/>
        <end position="771"/>
    </location>
</feature>
<reference evidence="2" key="1">
    <citation type="journal article" date="2020" name="bioRxiv">
        <title>Comparative genomics of Chlamydomonas.</title>
        <authorList>
            <person name="Craig R.J."/>
            <person name="Hasan A.R."/>
            <person name="Ness R.W."/>
            <person name="Keightley P.D."/>
        </authorList>
    </citation>
    <scope>NUCLEOTIDE SEQUENCE</scope>
    <source>
        <strain evidence="2">SAG 7.73</strain>
    </source>
</reference>
<feature type="compositionally biased region" description="Low complexity" evidence="1">
    <location>
        <begin position="374"/>
        <end position="387"/>
    </location>
</feature>
<feature type="region of interest" description="Disordered" evidence="1">
    <location>
        <begin position="487"/>
        <end position="523"/>
    </location>
</feature>
<feature type="region of interest" description="Disordered" evidence="1">
    <location>
        <begin position="909"/>
        <end position="936"/>
    </location>
</feature>
<feature type="compositionally biased region" description="Low complexity" evidence="1">
    <location>
        <begin position="69"/>
        <end position="82"/>
    </location>
</feature>
<feature type="compositionally biased region" description="Low complexity" evidence="1">
    <location>
        <begin position="267"/>
        <end position="285"/>
    </location>
</feature>
<dbReference type="Proteomes" id="UP000650467">
    <property type="component" value="Unassembled WGS sequence"/>
</dbReference>
<feature type="compositionally biased region" description="Basic and acidic residues" evidence="1">
    <location>
        <begin position="728"/>
        <end position="742"/>
    </location>
</feature>
<feature type="compositionally biased region" description="Low complexity" evidence="1">
    <location>
        <begin position="413"/>
        <end position="422"/>
    </location>
</feature>
<feature type="region of interest" description="Disordered" evidence="1">
    <location>
        <begin position="1"/>
        <end position="206"/>
    </location>
</feature>
<evidence type="ECO:0000256" key="1">
    <source>
        <dbReference type="SAM" id="MobiDB-lite"/>
    </source>
</evidence>
<feature type="region of interest" description="Disordered" evidence="1">
    <location>
        <begin position="354"/>
        <end position="441"/>
    </location>
</feature>
<feature type="compositionally biased region" description="Pro residues" evidence="1">
    <location>
        <begin position="780"/>
        <end position="789"/>
    </location>
</feature>
<feature type="compositionally biased region" description="Acidic residues" evidence="1">
    <location>
        <begin position="38"/>
        <end position="47"/>
    </location>
</feature>
<feature type="compositionally biased region" description="Polar residues" evidence="1">
    <location>
        <begin position="93"/>
        <end position="102"/>
    </location>
</feature>
<sequence length="1024" mass="103021">MAAASGRGGGGAAAAGGCQPRGSDAGGNTGSMHLATTAEDEEADSDSGDGGVRIPRTGHDLGGVHERAATAAAPAQRADAGADQVATILHRASGSTSFTSPRLSRPSVTAARSRRSQSGDDPLAVALGIMRSASSETSRSFNKRGFEAATVTAERRRTSLARRSRSGGSGGGPPPPGTPPVLTHDPSPPRSRSGSKSRERRASCNAVLYSQTSSQVAELQALQALVGQQSIDIPGRCRSFGGGDGKATASSGNNGRAPAEGARLQGMAQPAAAAASSLRQQQQQGEQGDAVMPSCEARDSGEGAEAACSEDEVVAQRRQAWLLGSCMKISRSHRRRTRSCDLVDEEQDAGVVAAAGHQQHQQQREQSCPLPGLSSGSASVESSSCASQGREAAGRAVPITLQFSGPPSPSQPQPLLLPASEPGCVYGDASTRAEHPNKQQSATLSADGIWVGGDANPTAAAAPATAVTGQPGAVSGACPTDHAVAVSKPDDVARHSGPSDALDRDRDGLADSSSADSEDERDAEIASVAASAVAEWRASRAASLASLASREASSTGSNLLDSADDQHCSAAATDAFDAAIASAGADNGSAAGACGGMSRCQGPGRQSTHRLSWAGHAVNVGSDSGKQAWLQADASGAASPAAGIHDGQSASVAAVGRDAAAADEAEAPAQRLTSSRSRRCSIAGEVVAGVQEPGDSGRSIAGATSVRWQQSRSLRPARSILKKSSSHAPREAHVSMHVRDDAESADASALPGGAADGAAATPAATAEGDTAQLTGQRQPMPDPGMPPPADADQEQQVEGEQEQADAVMGYVALPDPGDGIPVMQSSNASNAIQHAEHLPVGADSEPFGRPPSRRNSRSPGPGDQPSIVLHQGRVSAAVSPRRGSSAQAEQPARLGTAVGAEAATTGAALCGRAPSNPSRGAPGTVSPSGLAAEPAHGRDSLVSSCCSQLQAGLQRCGSGSSSVASHPFMAAVDQATRAATARTSLCETNSHVAMSSGAMSDGRPWAAGYDYEGYEQEGLEGLEG</sequence>
<accession>A0A835SZT6</accession>
<proteinExistence type="predicted"/>
<feature type="region of interest" description="Disordered" evidence="1">
    <location>
        <begin position="267"/>
        <end position="297"/>
    </location>
</feature>
<evidence type="ECO:0000313" key="2">
    <source>
        <dbReference type="EMBL" id="KAG2436223.1"/>
    </source>
</evidence>
<feature type="region of interest" description="Disordered" evidence="1">
    <location>
        <begin position="691"/>
        <end position="803"/>
    </location>
</feature>
<comment type="caution">
    <text evidence="2">The sequence shown here is derived from an EMBL/GenBank/DDBJ whole genome shotgun (WGS) entry which is preliminary data.</text>
</comment>
<feature type="compositionally biased region" description="Basic and acidic residues" evidence="1">
    <location>
        <begin position="57"/>
        <end position="68"/>
    </location>
</feature>